<dbReference type="AlphaFoldDB" id="A0A6A4VIW4"/>
<dbReference type="EMBL" id="VIIS01001895">
    <property type="protein sequence ID" value="KAF0291250.1"/>
    <property type="molecule type" value="Genomic_DNA"/>
</dbReference>
<feature type="region of interest" description="Disordered" evidence="1">
    <location>
        <begin position="34"/>
        <end position="105"/>
    </location>
</feature>
<feature type="compositionally biased region" description="Basic and acidic residues" evidence="1">
    <location>
        <begin position="86"/>
        <end position="95"/>
    </location>
</feature>
<dbReference type="Proteomes" id="UP000440578">
    <property type="component" value="Unassembled WGS sequence"/>
</dbReference>
<reference evidence="2 3" key="1">
    <citation type="submission" date="2019-07" db="EMBL/GenBank/DDBJ databases">
        <title>Draft genome assembly of a fouling barnacle, Amphibalanus amphitrite (Darwin, 1854): The first reference genome for Thecostraca.</title>
        <authorList>
            <person name="Kim W."/>
        </authorList>
    </citation>
    <scope>NUCLEOTIDE SEQUENCE [LARGE SCALE GENOMIC DNA]</scope>
    <source>
        <strain evidence="2">SNU_AA5</strain>
        <tissue evidence="2">Soma without cirri and trophi</tissue>
    </source>
</reference>
<gene>
    <name evidence="2" type="ORF">FJT64_010592</name>
</gene>
<evidence type="ECO:0000256" key="1">
    <source>
        <dbReference type="SAM" id="MobiDB-lite"/>
    </source>
</evidence>
<name>A0A6A4VIW4_AMPAM</name>
<proteinExistence type="predicted"/>
<sequence length="123" mass="12881">MERADAPLGLESRQRAAAAGGCVAVYLRLQGRMLRSSGSAESSRRWSRPVTRPSSSAEAGSRGHGPGRPGAQPVGAECRGAPGRGSAERAGEVAARRPRPRPPGALRHLLMLLLPLVSIPDSR</sequence>
<evidence type="ECO:0000313" key="3">
    <source>
        <dbReference type="Proteomes" id="UP000440578"/>
    </source>
</evidence>
<comment type="caution">
    <text evidence="2">The sequence shown here is derived from an EMBL/GenBank/DDBJ whole genome shotgun (WGS) entry which is preliminary data.</text>
</comment>
<protein>
    <submittedName>
        <fullName evidence="2">Uncharacterized protein</fullName>
    </submittedName>
</protein>
<accession>A0A6A4VIW4</accession>
<organism evidence="2 3">
    <name type="scientific">Amphibalanus amphitrite</name>
    <name type="common">Striped barnacle</name>
    <name type="synonym">Balanus amphitrite</name>
    <dbReference type="NCBI Taxonomy" id="1232801"/>
    <lineage>
        <taxon>Eukaryota</taxon>
        <taxon>Metazoa</taxon>
        <taxon>Ecdysozoa</taxon>
        <taxon>Arthropoda</taxon>
        <taxon>Crustacea</taxon>
        <taxon>Multicrustacea</taxon>
        <taxon>Cirripedia</taxon>
        <taxon>Thoracica</taxon>
        <taxon>Thoracicalcarea</taxon>
        <taxon>Balanomorpha</taxon>
        <taxon>Balanoidea</taxon>
        <taxon>Balanidae</taxon>
        <taxon>Amphibalaninae</taxon>
        <taxon>Amphibalanus</taxon>
    </lineage>
</organism>
<keyword evidence="3" id="KW-1185">Reference proteome</keyword>
<dbReference type="OrthoDB" id="6233064at2759"/>
<evidence type="ECO:0000313" key="2">
    <source>
        <dbReference type="EMBL" id="KAF0291250.1"/>
    </source>
</evidence>